<dbReference type="InterPro" id="IPR013983">
    <property type="entry name" value="Ald_Fedxn_OxRdtase_N"/>
</dbReference>
<dbReference type="Gene3D" id="3.60.9.10">
    <property type="entry name" value="Aldehyde ferredoxin oxidoreductase, N-terminal domain"/>
    <property type="match status" value="1"/>
</dbReference>
<name>X0YX35_9ZZZZ</name>
<dbReference type="InterPro" id="IPR036503">
    <property type="entry name" value="Ald_Fedxn_OxRdtase_N_sf"/>
</dbReference>
<gene>
    <name evidence="2" type="ORF">S01H4_17336</name>
</gene>
<organism evidence="2">
    <name type="scientific">marine sediment metagenome</name>
    <dbReference type="NCBI Taxonomy" id="412755"/>
    <lineage>
        <taxon>unclassified sequences</taxon>
        <taxon>metagenomes</taxon>
        <taxon>ecological metagenomes</taxon>
    </lineage>
</organism>
<dbReference type="GO" id="GO:0016625">
    <property type="term" value="F:oxidoreductase activity, acting on the aldehyde or oxo group of donors, iron-sulfur protein as acceptor"/>
    <property type="evidence" value="ECO:0007669"/>
    <property type="project" value="InterPro"/>
</dbReference>
<accession>X0YX35</accession>
<evidence type="ECO:0000259" key="1">
    <source>
        <dbReference type="Pfam" id="PF02730"/>
    </source>
</evidence>
<proteinExistence type="predicted"/>
<dbReference type="EMBL" id="BART01007629">
    <property type="protein sequence ID" value="GAG60780.1"/>
    <property type="molecule type" value="Genomic_DNA"/>
</dbReference>
<dbReference type="SUPFAM" id="SSF56228">
    <property type="entry name" value="Aldehyde ferredoxin oxidoreductase, N-terminal domain"/>
    <property type="match status" value="1"/>
</dbReference>
<protein>
    <recommendedName>
        <fullName evidence="1">Aldehyde ferredoxin oxidoreductase N-terminal domain-containing protein</fullName>
    </recommendedName>
</protein>
<evidence type="ECO:0000313" key="2">
    <source>
        <dbReference type="EMBL" id="GAG60780.1"/>
    </source>
</evidence>
<dbReference type="Pfam" id="PF02730">
    <property type="entry name" value="AFOR_N"/>
    <property type="match status" value="1"/>
</dbReference>
<dbReference type="GO" id="GO:0051536">
    <property type="term" value="F:iron-sulfur cluster binding"/>
    <property type="evidence" value="ECO:0007669"/>
    <property type="project" value="InterPro"/>
</dbReference>
<sequence>VQGKSDEPVYLYIHDDAVEFRDASDLRGKGTQETQRLMIPLAPPDVAARAAPIGEFTELQASS</sequence>
<feature type="domain" description="Aldehyde ferredoxin oxidoreductase N-terminal" evidence="1">
    <location>
        <begin position="1"/>
        <end position="40"/>
    </location>
</feature>
<dbReference type="AlphaFoldDB" id="X0YX35"/>
<comment type="caution">
    <text evidence="2">The sequence shown here is derived from an EMBL/GenBank/DDBJ whole genome shotgun (WGS) entry which is preliminary data.</text>
</comment>
<reference evidence="2" key="1">
    <citation type="journal article" date="2014" name="Front. Microbiol.">
        <title>High frequency of phylogenetically diverse reductive dehalogenase-homologous genes in deep subseafloor sedimentary metagenomes.</title>
        <authorList>
            <person name="Kawai M."/>
            <person name="Futagami T."/>
            <person name="Toyoda A."/>
            <person name="Takaki Y."/>
            <person name="Nishi S."/>
            <person name="Hori S."/>
            <person name="Arai W."/>
            <person name="Tsubouchi T."/>
            <person name="Morono Y."/>
            <person name="Uchiyama I."/>
            <person name="Ito T."/>
            <person name="Fujiyama A."/>
            <person name="Inagaki F."/>
            <person name="Takami H."/>
        </authorList>
    </citation>
    <scope>NUCLEOTIDE SEQUENCE</scope>
    <source>
        <strain evidence="2">Expedition CK06-06</strain>
    </source>
</reference>
<feature type="non-terminal residue" evidence="2">
    <location>
        <position position="1"/>
    </location>
</feature>